<dbReference type="RefSeq" id="WP_209745936.1">
    <property type="nucleotide sequence ID" value="NZ_JBHSMH010000101.1"/>
</dbReference>
<dbReference type="Pfam" id="PF08878">
    <property type="entry name" value="HamA"/>
    <property type="match status" value="1"/>
</dbReference>
<comment type="caution">
    <text evidence="2">The sequence shown here is derived from an EMBL/GenBank/DDBJ whole genome shotgun (WGS) entry which is preliminary data.</text>
</comment>
<dbReference type="EMBL" id="JBHSMH010000101">
    <property type="protein sequence ID" value="MFC5471580.1"/>
    <property type="molecule type" value="Genomic_DNA"/>
</dbReference>
<name>A0ABW0M1Y7_9BACL</name>
<dbReference type="InterPro" id="IPR014976">
    <property type="entry name" value="AbpA_HamA_C"/>
</dbReference>
<evidence type="ECO:0000313" key="2">
    <source>
        <dbReference type="EMBL" id="MFC5471580.1"/>
    </source>
</evidence>
<evidence type="ECO:0000259" key="1">
    <source>
        <dbReference type="Pfam" id="PF08878"/>
    </source>
</evidence>
<organism evidence="2 3">
    <name type="scientific">Cohnella suwonensis</name>
    <dbReference type="NCBI Taxonomy" id="696072"/>
    <lineage>
        <taxon>Bacteria</taxon>
        <taxon>Bacillati</taxon>
        <taxon>Bacillota</taxon>
        <taxon>Bacilli</taxon>
        <taxon>Bacillales</taxon>
        <taxon>Paenibacillaceae</taxon>
        <taxon>Cohnella</taxon>
    </lineage>
</organism>
<feature type="domain" description="Anti-bacteriophage protein A/HamA C-terminal" evidence="1">
    <location>
        <begin position="25"/>
        <end position="267"/>
    </location>
</feature>
<gene>
    <name evidence="2" type="ORF">ACFPPD_23165</name>
</gene>
<keyword evidence="3" id="KW-1185">Reference proteome</keyword>
<proteinExistence type="predicted"/>
<protein>
    <submittedName>
        <fullName evidence="2">Hachiman antiphage defense system protein HamA</fullName>
    </submittedName>
</protein>
<reference evidence="3" key="1">
    <citation type="journal article" date="2019" name="Int. J. Syst. Evol. Microbiol.">
        <title>The Global Catalogue of Microorganisms (GCM) 10K type strain sequencing project: providing services to taxonomists for standard genome sequencing and annotation.</title>
        <authorList>
            <consortium name="The Broad Institute Genomics Platform"/>
            <consortium name="The Broad Institute Genome Sequencing Center for Infectious Disease"/>
            <person name="Wu L."/>
            <person name="Ma J."/>
        </authorList>
    </citation>
    <scope>NUCLEOTIDE SEQUENCE [LARGE SCALE GENOMIC DNA]</scope>
    <source>
        <strain evidence="3">CCUG 57113</strain>
    </source>
</reference>
<dbReference type="Proteomes" id="UP001596105">
    <property type="component" value="Unassembled WGS sequence"/>
</dbReference>
<sequence length="269" mass="30736">MPIAIVTGIRFQRRNEFAICHIDHLSNEIKEVIRNQLSAVCYGLSKAASVRKTYNYKNTLKEFLKRYDSKSSDTKLGMIGELLTHILIFQFFTEFNAVSPYFNLEERSIKKGFDVILYSRGKKELWITEVKSGERHQNKNAGETIITLLGTAKRDLEKRLNENEVTFWENAINGATTALANKKDMKDAVMDILGEIGDEVAEERAKSTDKNVILVASLFASLTDEIKEYEVNNFTGKLSKDKPFKNVIVFSIQKATYQNVVDFLREEAK</sequence>
<evidence type="ECO:0000313" key="3">
    <source>
        <dbReference type="Proteomes" id="UP001596105"/>
    </source>
</evidence>
<accession>A0ABW0M1Y7</accession>